<sequence>IISKYAMACLMFATSVHTDISAQPASAGTLCVSSTGNKRPIQTLQRGQRLTENSRTLSNSITQEAKCLGTVLGKVTFKITNYIT</sequence>
<keyword evidence="2" id="KW-1185">Reference proteome</keyword>
<protein>
    <submittedName>
        <fullName evidence="1">Uncharacterized protein</fullName>
    </submittedName>
</protein>
<dbReference type="Proteomes" id="UP000472262">
    <property type="component" value="Unassembled WGS sequence"/>
</dbReference>
<accession>A0A672KZ93</accession>
<dbReference type="InParanoid" id="A0A672KZ93"/>
<reference evidence="1" key="1">
    <citation type="submission" date="2025-08" db="UniProtKB">
        <authorList>
            <consortium name="Ensembl"/>
        </authorList>
    </citation>
    <scope>IDENTIFICATION</scope>
</reference>
<organism evidence="1 2">
    <name type="scientific">Sinocyclocheilus grahami</name>
    <name type="common">Dianchi golden-line fish</name>
    <name type="synonym">Barbus grahami</name>
    <dbReference type="NCBI Taxonomy" id="75366"/>
    <lineage>
        <taxon>Eukaryota</taxon>
        <taxon>Metazoa</taxon>
        <taxon>Chordata</taxon>
        <taxon>Craniata</taxon>
        <taxon>Vertebrata</taxon>
        <taxon>Euteleostomi</taxon>
        <taxon>Actinopterygii</taxon>
        <taxon>Neopterygii</taxon>
        <taxon>Teleostei</taxon>
        <taxon>Ostariophysi</taxon>
        <taxon>Cypriniformes</taxon>
        <taxon>Cyprinidae</taxon>
        <taxon>Cyprininae</taxon>
        <taxon>Sinocyclocheilus</taxon>
    </lineage>
</organism>
<reference evidence="1" key="2">
    <citation type="submission" date="2025-09" db="UniProtKB">
        <authorList>
            <consortium name="Ensembl"/>
        </authorList>
    </citation>
    <scope>IDENTIFICATION</scope>
</reference>
<proteinExistence type="predicted"/>
<dbReference type="Ensembl" id="ENSSGRT00000018509.1">
    <property type="protein sequence ID" value="ENSSGRP00000017127.1"/>
    <property type="gene ID" value="ENSSGRG00000010383.1"/>
</dbReference>
<name>A0A672KZ93_SINGR</name>
<evidence type="ECO:0000313" key="1">
    <source>
        <dbReference type="Ensembl" id="ENSSGRP00000017127.1"/>
    </source>
</evidence>
<dbReference type="AlphaFoldDB" id="A0A672KZ93"/>
<evidence type="ECO:0000313" key="2">
    <source>
        <dbReference type="Proteomes" id="UP000472262"/>
    </source>
</evidence>